<evidence type="ECO:0000313" key="2">
    <source>
        <dbReference type="Proteomes" id="UP000250443"/>
    </source>
</evidence>
<organism evidence="1 2">
    <name type="scientific">Pseudomonas luteola</name>
    <dbReference type="NCBI Taxonomy" id="47886"/>
    <lineage>
        <taxon>Bacteria</taxon>
        <taxon>Pseudomonadati</taxon>
        <taxon>Pseudomonadota</taxon>
        <taxon>Gammaproteobacteria</taxon>
        <taxon>Pseudomonadales</taxon>
        <taxon>Pseudomonadaceae</taxon>
        <taxon>Pseudomonas</taxon>
    </lineage>
</organism>
<accession>A0A2X2C9R2</accession>
<reference evidence="1 2" key="1">
    <citation type="submission" date="2018-06" db="EMBL/GenBank/DDBJ databases">
        <authorList>
            <consortium name="Pathogen Informatics"/>
            <person name="Doyle S."/>
        </authorList>
    </citation>
    <scope>NUCLEOTIDE SEQUENCE [LARGE SCALE GENOMIC DNA]</scope>
    <source>
        <strain evidence="1 2">NCTC11842</strain>
    </source>
</reference>
<evidence type="ECO:0000313" key="1">
    <source>
        <dbReference type="EMBL" id="SPZ05292.1"/>
    </source>
</evidence>
<gene>
    <name evidence="1" type="ORF">NCTC11842_01712</name>
</gene>
<dbReference type="Proteomes" id="UP000250443">
    <property type="component" value="Unassembled WGS sequence"/>
</dbReference>
<protein>
    <submittedName>
        <fullName evidence="1">Uncharacterized protein</fullName>
    </submittedName>
</protein>
<sequence length="86" mass="9626">MNAVQVAEKLKAKGCTIKRIVEPTAEAPGRIEINRQIYVEVPYEGDVLFMVMTQPDGQVVYGRPRKRIGYVELDISCAIHQGSPRP</sequence>
<name>A0A2X2C9R2_PSELU</name>
<dbReference type="AlphaFoldDB" id="A0A2X2C9R2"/>
<dbReference type="EMBL" id="UAUF01000010">
    <property type="protein sequence ID" value="SPZ05292.1"/>
    <property type="molecule type" value="Genomic_DNA"/>
</dbReference>
<proteinExistence type="predicted"/>